<evidence type="ECO:0000313" key="3">
    <source>
        <dbReference type="EMBL" id="SPC94835.1"/>
    </source>
</evidence>
<feature type="region of interest" description="Disordered" evidence="1">
    <location>
        <begin position="491"/>
        <end position="553"/>
    </location>
</feature>
<feature type="region of interest" description="Disordered" evidence="1">
    <location>
        <begin position="395"/>
        <end position="434"/>
    </location>
</feature>
<feature type="domain" description="Aminotransferase-like plant mobile" evidence="2">
    <location>
        <begin position="147"/>
        <end position="337"/>
    </location>
</feature>
<evidence type="ECO:0000256" key="1">
    <source>
        <dbReference type="SAM" id="MobiDB-lite"/>
    </source>
</evidence>
<feature type="compositionally biased region" description="Basic residues" evidence="1">
    <location>
        <begin position="395"/>
        <end position="406"/>
    </location>
</feature>
<feature type="compositionally biased region" description="Acidic residues" evidence="1">
    <location>
        <begin position="509"/>
        <end position="520"/>
    </location>
</feature>
<proteinExistence type="predicted"/>
<feature type="compositionally biased region" description="Acidic residues" evidence="1">
    <location>
        <begin position="528"/>
        <end position="543"/>
    </location>
</feature>
<feature type="region of interest" description="Disordered" evidence="1">
    <location>
        <begin position="1"/>
        <end position="47"/>
    </location>
</feature>
<feature type="compositionally biased region" description="Low complexity" evidence="1">
    <location>
        <begin position="492"/>
        <end position="508"/>
    </location>
</feature>
<dbReference type="EMBL" id="OIVN01001515">
    <property type="protein sequence ID" value="SPC94835.1"/>
    <property type="molecule type" value="Genomic_DNA"/>
</dbReference>
<dbReference type="InterPro" id="IPR019557">
    <property type="entry name" value="AminoTfrase-like_pln_mobile"/>
</dbReference>
<evidence type="ECO:0000259" key="2">
    <source>
        <dbReference type="Pfam" id="PF10536"/>
    </source>
</evidence>
<protein>
    <recommendedName>
        <fullName evidence="2">Aminotransferase-like plant mobile domain-containing protein</fullName>
    </recommendedName>
</protein>
<reference evidence="3" key="1">
    <citation type="submission" date="2018-02" db="EMBL/GenBank/DDBJ databases">
        <authorList>
            <person name="Cohen D.B."/>
            <person name="Kent A.D."/>
        </authorList>
    </citation>
    <scope>NUCLEOTIDE SEQUENCE</scope>
</reference>
<name>A0A2N9G5S4_FAGSY</name>
<dbReference type="AlphaFoldDB" id="A0A2N9G5S4"/>
<accession>A0A2N9G5S4</accession>
<sequence length="941" mass="102876">MASSLRRSTRNHGGTLANEGDLPITGEPKAPGGRGDDGSGSSSALGSLEPFEEVLGRPIVDPWYKSDCELANEDFYNRLEQAGVLHSIFISRCSNMYRDTEALRQLNHWMLPILGDQDPTEIELSPKELKVEAALVDYIGRKNISLRTQAMRFTPWMDHFMREGDVLIRRATFVAYWLSKCVFGEPLTYSVKPLYFHIAIKIVVGVCFPLAPLLLGQLYTQLDLLHDEELVGKPYKTRNKSATMAAGVAARLGGFQRDVPTVYRWVGYKFYDHSLISSLDHESKVYWRPYGVTCRGFAYNSVMSRFRDMKAQNYTLTSEDIRVRRQFVFDQEVPTIMWVAAGEIPTINTFLKARAFAYWSSIAPQVSTPMSPLPGKWHLIRGRRIVPIGTLIAKKGKSGRSKKRKALSSDSPTKASKKKKTAAAMASEVSAPVSNRPVRKTIAERKTFVVPPSSSLPASIVVLKSARDIVYSERRSKQRADTLHRVPLVIPDLDSSSSSSNKTDSSEAAAEDVEDEDAEIDAAKTTFEEETVVAEAASDDEATATDASSREKVTMAEATTDEDTVSMDELEAIGAAVASASNSRSVERASNEHIPAGTVTSAVKVVETEDHFSHLYGTNTLEPSSLVWWCCPHTCSHSCYGIYCKPATIVQEDEAIPTAAEETPGNEEVPVHISDIPEGHVVEDTPIDKNPAVGIDFGTNVTQTGRARAAGGEIPVLADVLAGSDIPVVEEMFAQDPTDDISLEDIADTHDNYDAVLVGAEDHAADTQATDLGVVTPATTHMSPTKTGKFGGYGLILICRPPFGECGLIPICCSPFGPLVGSGNEAVAEERGRHQTTAVESAAMEFDLMSVSSRHAEHIWIFDDVKVEYQGFRVPRGGVRFLEALWEKYGNCSEYLKLVEARAAALRDALSIIAPNPWHLAPARGIFAKPHVGSALYGLLA</sequence>
<gene>
    <name evidence="3" type="ORF">FSB_LOCUS22717</name>
</gene>
<organism evidence="3">
    <name type="scientific">Fagus sylvatica</name>
    <name type="common">Beechnut</name>
    <dbReference type="NCBI Taxonomy" id="28930"/>
    <lineage>
        <taxon>Eukaryota</taxon>
        <taxon>Viridiplantae</taxon>
        <taxon>Streptophyta</taxon>
        <taxon>Embryophyta</taxon>
        <taxon>Tracheophyta</taxon>
        <taxon>Spermatophyta</taxon>
        <taxon>Magnoliopsida</taxon>
        <taxon>eudicotyledons</taxon>
        <taxon>Gunneridae</taxon>
        <taxon>Pentapetalae</taxon>
        <taxon>rosids</taxon>
        <taxon>fabids</taxon>
        <taxon>Fagales</taxon>
        <taxon>Fagaceae</taxon>
        <taxon>Fagus</taxon>
    </lineage>
</organism>
<dbReference type="Pfam" id="PF10536">
    <property type="entry name" value="PMD"/>
    <property type="match status" value="1"/>
</dbReference>